<evidence type="ECO:0000256" key="1">
    <source>
        <dbReference type="ARBA" id="ARBA00010458"/>
    </source>
</evidence>
<accession>A0A438GRA0</accession>
<evidence type="ECO:0000313" key="6">
    <source>
        <dbReference type="EMBL" id="RVW74741.1"/>
    </source>
</evidence>
<evidence type="ECO:0000313" key="7">
    <source>
        <dbReference type="Proteomes" id="UP000288805"/>
    </source>
</evidence>
<keyword evidence="2" id="KW-0677">Repeat</keyword>
<gene>
    <name evidence="6" type="ORF">CK203_047896</name>
</gene>
<comment type="similarity">
    <text evidence="1">Belongs to the acyl coenzyme A hydrolase family.</text>
</comment>
<dbReference type="GO" id="GO:0016787">
    <property type="term" value="F:hydrolase activity"/>
    <property type="evidence" value="ECO:0007669"/>
    <property type="project" value="UniProtKB-KW"/>
</dbReference>
<sequence>MRGLEDREADRLEALLLKDGSSATCPLWLIETAFLSGILASSAAPLFVEADHVDFLKPVDVGNFLRLKSCVLYTELENPTRPLINVEVVAHVTRPELRSSEVSNTFYFTFTARPEAMKDGLKIRSVVPATERRHGGCSNVWMLRTQN</sequence>
<protein>
    <recommendedName>
        <fullName evidence="5">HotDog ACOT-type domain-containing protein</fullName>
    </recommendedName>
</protein>
<name>A0A438GRA0_VITVI</name>
<keyword evidence="3" id="KW-0378">Hydrolase</keyword>
<dbReference type="InterPro" id="IPR029069">
    <property type="entry name" value="HotDog_dom_sf"/>
</dbReference>
<dbReference type="Gene3D" id="3.10.129.10">
    <property type="entry name" value="Hotdog Thioesterase"/>
    <property type="match status" value="1"/>
</dbReference>
<reference evidence="6 7" key="1">
    <citation type="journal article" date="2018" name="PLoS Genet.">
        <title>Population sequencing reveals clonal diversity and ancestral inbreeding in the grapevine cultivar Chardonnay.</title>
        <authorList>
            <person name="Roach M.J."/>
            <person name="Johnson D.L."/>
            <person name="Bohlmann J."/>
            <person name="van Vuuren H.J."/>
            <person name="Jones S.J."/>
            <person name="Pretorius I.S."/>
            <person name="Schmidt S.A."/>
            <person name="Borneman A.R."/>
        </authorList>
    </citation>
    <scope>NUCLEOTIDE SEQUENCE [LARGE SCALE GENOMIC DNA]</scope>
    <source>
        <strain evidence="7">cv. Chardonnay</strain>
        <tissue evidence="6">Leaf</tissue>
    </source>
</reference>
<dbReference type="InterPro" id="IPR033120">
    <property type="entry name" value="HOTDOG_ACOT"/>
</dbReference>
<evidence type="ECO:0000256" key="2">
    <source>
        <dbReference type="ARBA" id="ARBA00022737"/>
    </source>
</evidence>
<keyword evidence="4" id="KW-0809">Transit peptide</keyword>
<dbReference type="SUPFAM" id="SSF54637">
    <property type="entry name" value="Thioesterase/thiol ester dehydrase-isomerase"/>
    <property type="match status" value="1"/>
</dbReference>
<evidence type="ECO:0000259" key="5">
    <source>
        <dbReference type="PROSITE" id="PS51770"/>
    </source>
</evidence>
<feature type="domain" description="HotDog ACOT-type" evidence="5">
    <location>
        <begin position="1"/>
        <end position="116"/>
    </location>
</feature>
<dbReference type="AlphaFoldDB" id="A0A438GRA0"/>
<dbReference type="PROSITE" id="PS51770">
    <property type="entry name" value="HOTDOG_ACOT"/>
    <property type="match status" value="1"/>
</dbReference>
<evidence type="ECO:0000256" key="4">
    <source>
        <dbReference type="ARBA" id="ARBA00022946"/>
    </source>
</evidence>
<comment type="caution">
    <text evidence="6">The sequence shown here is derived from an EMBL/GenBank/DDBJ whole genome shotgun (WGS) entry which is preliminary data.</text>
</comment>
<evidence type="ECO:0000256" key="3">
    <source>
        <dbReference type="ARBA" id="ARBA00022801"/>
    </source>
</evidence>
<dbReference type="EMBL" id="QGNW01000365">
    <property type="protein sequence ID" value="RVW74741.1"/>
    <property type="molecule type" value="Genomic_DNA"/>
</dbReference>
<organism evidence="6 7">
    <name type="scientific">Vitis vinifera</name>
    <name type="common">Grape</name>
    <dbReference type="NCBI Taxonomy" id="29760"/>
    <lineage>
        <taxon>Eukaryota</taxon>
        <taxon>Viridiplantae</taxon>
        <taxon>Streptophyta</taxon>
        <taxon>Embryophyta</taxon>
        <taxon>Tracheophyta</taxon>
        <taxon>Spermatophyta</taxon>
        <taxon>Magnoliopsida</taxon>
        <taxon>eudicotyledons</taxon>
        <taxon>Gunneridae</taxon>
        <taxon>Pentapetalae</taxon>
        <taxon>rosids</taxon>
        <taxon>Vitales</taxon>
        <taxon>Vitaceae</taxon>
        <taxon>Viteae</taxon>
        <taxon>Vitis</taxon>
    </lineage>
</organism>
<dbReference type="PANTHER" id="PTHR12655">
    <property type="entry name" value="ACYL-COA THIOESTERASE"/>
    <property type="match status" value="1"/>
</dbReference>
<dbReference type="PANTHER" id="PTHR12655:SF3">
    <property type="entry name" value="ACYL-COENZYME A THIOESTERASE 9, MITOCHONDRIAL-LIKE ISOFORM X1"/>
    <property type="match status" value="1"/>
</dbReference>
<proteinExistence type="inferred from homology"/>
<dbReference type="Proteomes" id="UP000288805">
    <property type="component" value="Unassembled WGS sequence"/>
</dbReference>